<name>A0A226N5R5_CALSU</name>
<keyword evidence="1" id="KW-0677">Repeat</keyword>
<dbReference type="PIRSF" id="PIRSF000422">
    <property type="entry name" value="N-terminal-AcTrfase-A_aux_su"/>
    <property type="match status" value="1"/>
</dbReference>
<feature type="compositionally biased region" description="Basic residues" evidence="3">
    <location>
        <begin position="526"/>
        <end position="535"/>
    </location>
</feature>
<organism evidence="4 5">
    <name type="scientific">Callipepla squamata</name>
    <name type="common">Scaled quail</name>
    <dbReference type="NCBI Taxonomy" id="9009"/>
    <lineage>
        <taxon>Eukaryota</taxon>
        <taxon>Metazoa</taxon>
        <taxon>Chordata</taxon>
        <taxon>Craniata</taxon>
        <taxon>Vertebrata</taxon>
        <taxon>Euteleostomi</taxon>
        <taxon>Archelosauria</taxon>
        <taxon>Archosauria</taxon>
        <taxon>Dinosauria</taxon>
        <taxon>Saurischia</taxon>
        <taxon>Theropoda</taxon>
        <taxon>Coelurosauria</taxon>
        <taxon>Aves</taxon>
        <taxon>Neognathae</taxon>
        <taxon>Galloanserae</taxon>
        <taxon>Galliformes</taxon>
        <taxon>Odontophoridae</taxon>
        <taxon>Callipepla</taxon>
    </lineage>
</organism>
<keyword evidence="2" id="KW-0802">TPR repeat</keyword>
<feature type="compositionally biased region" description="Basic and acidic residues" evidence="3">
    <location>
        <begin position="510"/>
        <end position="525"/>
    </location>
</feature>
<dbReference type="Gene3D" id="1.25.40.1010">
    <property type="match status" value="1"/>
</dbReference>
<evidence type="ECO:0000313" key="4">
    <source>
        <dbReference type="EMBL" id="OXB62924.1"/>
    </source>
</evidence>
<evidence type="ECO:0000256" key="3">
    <source>
        <dbReference type="SAM" id="MobiDB-lite"/>
    </source>
</evidence>
<dbReference type="PANTHER" id="PTHR22767:SF6">
    <property type="entry name" value="N-ALPHA-ACETYLTRANSFERASE 15, NATA AUXILIARY SUBUNIT"/>
    <property type="match status" value="1"/>
</dbReference>
<dbReference type="STRING" id="9009.A0A226N5R5"/>
<proteinExistence type="predicted"/>
<dbReference type="GO" id="GO:0031415">
    <property type="term" value="C:NatA complex"/>
    <property type="evidence" value="ECO:0007669"/>
    <property type="project" value="TreeGrafter"/>
</dbReference>
<dbReference type="InterPro" id="IPR011990">
    <property type="entry name" value="TPR-like_helical_dom_sf"/>
</dbReference>
<keyword evidence="5" id="KW-1185">Reference proteome</keyword>
<evidence type="ECO:0000256" key="1">
    <source>
        <dbReference type="ARBA" id="ARBA00022737"/>
    </source>
</evidence>
<evidence type="ECO:0000256" key="2">
    <source>
        <dbReference type="ARBA" id="ARBA00022803"/>
    </source>
</evidence>
<comment type="caution">
    <text evidence="4">The sequence shown here is derived from an EMBL/GenBank/DDBJ whole genome shotgun (WGS) entry which is preliminary data.</text>
</comment>
<evidence type="ECO:0000313" key="5">
    <source>
        <dbReference type="Proteomes" id="UP000198323"/>
    </source>
</evidence>
<dbReference type="FunFam" id="1.25.40.1010:FF:000001">
    <property type="entry name" value="N-alpha-acetyltransferase 15, NatA auxiliary subunit"/>
    <property type="match status" value="1"/>
</dbReference>
<dbReference type="OrthoDB" id="10263032at2759"/>
<dbReference type="InterPro" id="IPR019734">
    <property type="entry name" value="TPR_rpt"/>
</dbReference>
<dbReference type="SMART" id="SM00028">
    <property type="entry name" value="TPR"/>
    <property type="match status" value="5"/>
</dbReference>
<feature type="region of interest" description="Disordered" evidence="3">
    <location>
        <begin position="510"/>
        <end position="573"/>
    </location>
</feature>
<dbReference type="PANTHER" id="PTHR22767">
    <property type="entry name" value="N-TERMINAL ACETYLTRANSFERASE-RELATED"/>
    <property type="match status" value="1"/>
</dbReference>
<dbReference type="Gene3D" id="1.25.40.1040">
    <property type="match status" value="3"/>
</dbReference>
<sequence length="797" mass="92671">MRCYEHKQYRNGLKFCKQILSNPKFAEHGETLAMKGLTLNCLGKKEEAYELVRRGLRNDLKSHVCILLERGLLLETRYQLLQLRPAQRASWIGYAIAYHLLEDYEMAAKILEEFRKTQQTSPDKVDYEYSELLLYQNQVLREAGLHKEALEHLCTYEKQICDKLAVEETKVKTVVKITGDTKHTHLAIEIKYSRELLLQLGRLEEAVDVYKGLQERNPENWAYYKGLEKALKPGEKFKECLDKFLRMNFSKGCPPVFNTLRSLYKDKEKVAIIEELVVGYETSLRSCRLFNANDDGKEEPPTTLLWVQYYLAQHYDKIGQPSLALEYINAAIESTPTLIELFLVKAKIYKHAGNIKEAARWMDEAQALDTADRFINSKCAKYMLKANFIKEAEEMCSKFTREGTSAVENLNEMQCMWFQTECAQAYKAMNKFGEALKKCHEIERHFVEITDDQFDFHTYCMRKITLRSYVDLLKLEDVLRQHPFYFKAARIAIEIYLKLHDNPLTDENKEHEADTANMSDKELKKLRNKQRRAQKKAQLEEEKKNAEKEKQQRNQKKKKDDDDEEIGGPKEELIPEKLAKVEAPLEEAIKFLTPLKNLVKNKIETHLFAFEIYFRKEKFLLMLQSVKRAFAIDSSHPWLHECMIHLFSSVVSESKDLPDAVRTVLNQEMNRLFGATNPKNFNEAFLKKNYDSLPHRLSAAKMMYYLDPSSQKRAVELAMTLDESLINRNLQTCMEVLEALCDGSLGDCKEASETYRANCHKLFPYALAFMPPGYEEDMKITVNGDSSAEPEELANEI</sequence>
<dbReference type="EMBL" id="MCFN01000191">
    <property type="protein sequence ID" value="OXB62924.1"/>
    <property type="molecule type" value="Genomic_DNA"/>
</dbReference>
<dbReference type="Proteomes" id="UP000198323">
    <property type="component" value="Unassembled WGS sequence"/>
</dbReference>
<accession>A0A226N5R5</accession>
<dbReference type="Pfam" id="PF12569">
    <property type="entry name" value="NatA_aux_su"/>
    <property type="match status" value="2"/>
</dbReference>
<reference evidence="4 5" key="1">
    <citation type="submission" date="2016-07" db="EMBL/GenBank/DDBJ databases">
        <title>Disparate Historic Effective Population Sizes Predicted by Modern Levels of Genome Diversity for the Scaled Quail (Callipepla squamata) and the Northern Bobwhite (Colinus virginianus): Inferences from First and Second Generation Draft Genome Assemblies for Sympatric New World Quail.</title>
        <authorList>
            <person name="Oldeschulte D.L."/>
            <person name="Halley Y.A."/>
            <person name="Bhattarai E.K."/>
            <person name="Brashear W.A."/>
            <person name="Hill J."/>
            <person name="Metz R.P."/>
            <person name="Johnson C.D."/>
            <person name="Rollins D."/>
            <person name="Peterson M.J."/>
            <person name="Bickhart D.M."/>
            <person name="Decker J.E."/>
            <person name="Seabury C.M."/>
        </authorList>
    </citation>
    <scope>NUCLEOTIDE SEQUENCE [LARGE SCALE GENOMIC DNA]</scope>
    <source>
        <strain evidence="4 5">Texas</strain>
        <tissue evidence="4">Leg muscle</tissue>
    </source>
</reference>
<dbReference type="AlphaFoldDB" id="A0A226N5R5"/>
<feature type="compositionally biased region" description="Basic and acidic residues" evidence="3">
    <location>
        <begin position="537"/>
        <end position="552"/>
    </location>
</feature>
<dbReference type="InterPro" id="IPR021183">
    <property type="entry name" value="NatA_aux_su"/>
</dbReference>
<protein>
    <submittedName>
        <fullName evidence="4">Uncharacterized protein</fullName>
    </submittedName>
</protein>
<dbReference type="SUPFAM" id="SSF48452">
    <property type="entry name" value="TPR-like"/>
    <property type="match status" value="2"/>
</dbReference>
<gene>
    <name evidence="4" type="ORF">ASZ78_006859</name>
</gene>